<dbReference type="Gene3D" id="1.20.970.10">
    <property type="entry name" value="Transferase, Pyrimidine Nucleoside Phosphorylase, Chain C"/>
    <property type="match status" value="1"/>
</dbReference>
<dbReference type="PANTHER" id="PTHR10515:SF0">
    <property type="entry name" value="THYMIDINE PHOSPHORYLASE"/>
    <property type="match status" value="1"/>
</dbReference>
<dbReference type="SUPFAM" id="SSF52418">
    <property type="entry name" value="Nucleoside phosphorylase/phosphoribosyltransferase catalytic domain"/>
    <property type="match status" value="1"/>
</dbReference>
<dbReference type="GO" id="GO:0006213">
    <property type="term" value="P:pyrimidine nucleoside metabolic process"/>
    <property type="evidence" value="ECO:0007669"/>
    <property type="project" value="InterPro"/>
</dbReference>
<name>E6VZ74_PSEA9</name>
<dbReference type="HOGENOM" id="CLU_025040_0_1_7"/>
<dbReference type="InterPro" id="IPR000053">
    <property type="entry name" value="Thymidine/pyrmidine_PPase"/>
</dbReference>
<evidence type="ECO:0000256" key="6">
    <source>
        <dbReference type="ARBA" id="ARBA00048550"/>
    </source>
</evidence>
<keyword evidence="4 8" id="KW-0328">Glycosyltransferase</keyword>
<comment type="similarity">
    <text evidence="1">Belongs to the thymidine/pyrimidine-nucleoside phosphorylase family.</text>
</comment>
<dbReference type="GO" id="GO:0005829">
    <property type="term" value="C:cytosol"/>
    <property type="evidence" value="ECO:0007669"/>
    <property type="project" value="TreeGrafter"/>
</dbReference>
<keyword evidence="5 8" id="KW-0808">Transferase</keyword>
<evidence type="ECO:0000313" key="9">
    <source>
        <dbReference type="Proteomes" id="UP000002191"/>
    </source>
</evidence>
<feature type="domain" description="Pyrimidine nucleoside phosphorylase C-terminal" evidence="7">
    <location>
        <begin position="346"/>
        <end position="420"/>
    </location>
</feature>
<dbReference type="SUPFAM" id="SSF54680">
    <property type="entry name" value="Pyrimidine nucleoside phosphorylase C-terminal domain"/>
    <property type="match status" value="1"/>
</dbReference>
<dbReference type="InterPro" id="IPR017459">
    <property type="entry name" value="Glycosyl_Trfase_fam3_N_dom"/>
</dbReference>
<dbReference type="FunFam" id="3.40.1030.10:FF:000001">
    <property type="entry name" value="Thymidine phosphorylase"/>
    <property type="match status" value="1"/>
</dbReference>
<dbReference type="PIRSF" id="PIRSF000478">
    <property type="entry name" value="TP_PyNP"/>
    <property type="match status" value="1"/>
</dbReference>
<dbReference type="RefSeq" id="WP_013514765.1">
    <property type="nucleotide sequence ID" value="NC_014844.1"/>
</dbReference>
<sequence length="440" mass="45286">MLPQEIIRAKRDGRPLSDEEITQFVAGMTDGTITEGQVAALGMAVYFQGMTGRESAALTLAMARSGAMLSWDVDGPVLDKHSSGGVGDLVSLALGPMVAACGGYVPMVSGRGLGHTGGTLDKLESIPGYRTMPGREEFRRAVLGAGVAIIGQTDDLAPADRIFYAVRDVTATVESIPLITASILSKKLAAGLHGLVMDIKAGCGAFMPTFEQAEALARSIVSVAAGAGLPTVALITSMDEPLAPCAGNAVEVREAVRYLTCAARDPRLHAVTMALGGRMLTLGGLAGDEAAARAMLERALDSGAAAERFSRMVAALGGPVDFIEACDRYLPRARTTLPVLATRGGRLAAWDTRALGLAVVELGGGRTAAGQGVDHSVGLTDIARTGQCVRAKDVLAVVHAASPAMAEAVRDRVLAAAVIDPMSEEGAPQDPVSVVLGCCE</sequence>
<dbReference type="Gene3D" id="3.40.1030.10">
    <property type="entry name" value="Nucleoside phosphorylase/phosphoribosyltransferase catalytic domain"/>
    <property type="match status" value="1"/>
</dbReference>
<dbReference type="InterPro" id="IPR013102">
    <property type="entry name" value="PYNP_C"/>
</dbReference>
<dbReference type="EMBL" id="CP002431">
    <property type="protein sequence ID" value="ADU62850.1"/>
    <property type="molecule type" value="Genomic_DNA"/>
</dbReference>
<dbReference type="Pfam" id="PF00591">
    <property type="entry name" value="Glycos_transf_3"/>
    <property type="match status" value="1"/>
</dbReference>
<dbReference type="NCBIfam" id="TIGR02644">
    <property type="entry name" value="Y_phosphoryl"/>
    <property type="match status" value="1"/>
</dbReference>
<evidence type="ECO:0000256" key="1">
    <source>
        <dbReference type="ARBA" id="ARBA00006915"/>
    </source>
</evidence>
<evidence type="ECO:0000256" key="4">
    <source>
        <dbReference type="ARBA" id="ARBA00022676"/>
    </source>
</evidence>
<proteinExistence type="inferred from homology"/>
<dbReference type="Pfam" id="PF07831">
    <property type="entry name" value="PYNP_C"/>
    <property type="match status" value="1"/>
</dbReference>
<dbReference type="InterPro" id="IPR035902">
    <property type="entry name" value="Nuc_phospho_transferase"/>
</dbReference>
<evidence type="ECO:0000256" key="2">
    <source>
        <dbReference type="ARBA" id="ARBA00011738"/>
    </source>
</evidence>
<reference evidence="9" key="1">
    <citation type="submission" date="2010-12" db="EMBL/GenBank/DDBJ databases">
        <title>Complete sequence of Desulfovibrio aespoeensis Aspo-2.</title>
        <authorList>
            <consortium name="US DOE Joint Genome Institute"/>
            <person name="Lucas S."/>
            <person name="Copeland A."/>
            <person name="Lapidus A."/>
            <person name="Cheng J.-F."/>
            <person name="Goodwin L."/>
            <person name="Pitluck S."/>
            <person name="Chertkov O."/>
            <person name="Misra M."/>
            <person name="Detter J.C."/>
            <person name="Han C."/>
            <person name="Tapia R."/>
            <person name="Land M."/>
            <person name="Hauser L."/>
            <person name="Kyrpides N."/>
            <person name="Ivanova N."/>
            <person name="Ovchinnikova G."/>
            <person name="Pedersen K."/>
            <person name="Jagevall S."/>
            <person name="Hazen T."/>
            <person name="Woyke T."/>
        </authorList>
    </citation>
    <scope>NUCLEOTIDE SEQUENCE [LARGE SCALE GENOMIC DNA]</scope>
    <source>
        <strain evidence="9">ATCC 700646 / DSM 10631 / Aspo-2</strain>
    </source>
</reference>
<reference evidence="8 9" key="2">
    <citation type="journal article" date="2014" name="Genome Announc.">
        <title>Complete Genome Sequence of the Subsurface, Mesophilic Sulfate-Reducing Bacterium Desulfovibrio aespoeensis Aspo-2.</title>
        <authorList>
            <person name="Pedersen K."/>
            <person name="Bengtsson A."/>
            <person name="Edlund J."/>
            <person name="Rabe L."/>
            <person name="Hazen T."/>
            <person name="Chakraborty R."/>
            <person name="Goodwin L."/>
            <person name="Shapiro N."/>
        </authorList>
    </citation>
    <scope>NUCLEOTIDE SEQUENCE [LARGE SCALE GENOMIC DNA]</scope>
    <source>
        <strain evidence="9">ATCC 700646 / DSM 10631 / Aspo-2</strain>
    </source>
</reference>
<dbReference type="SUPFAM" id="SSF47648">
    <property type="entry name" value="Nucleoside phosphorylase/phosphoribosyltransferase N-terminal domain"/>
    <property type="match status" value="1"/>
</dbReference>
<dbReference type="Gene3D" id="3.90.1170.30">
    <property type="entry name" value="Pyrimidine nucleoside phosphorylase-like, C-terminal domain"/>
    <property type="match status" value="1"/>
</dbReference>
<dbReference type="NCBIfam" id="NF004490">
    <property type="entry name" value="PRK05820.1"/>
    <property type="match status" value="1"/>
</dbReference>
<dbReference type="SMART" id="SM00941">
    <property type="entry name" value="PYNP_C"/>
    <property type="match status" value="1"/>
</dbReference>
<dbReference type="InterPro" id="IPR018090">
    <property type="entry name" value="Pyrmidine_PPas_bac/euk"/>
</dbReference>
<evidence type="ECO:0000313" key="8">
    <source>
        <dbReference type="EMBL" id="ADU62850.1"/>
    </source>
</evidence>
<dbReference type="InterPro" id="IPR013465">
    <property type="entry name" value="Thymidine_Pase"/>
</dbReference>
<protein>
    <recommendedName>
        <fullName evidence="3">thymidine phosphorylase</fullName>
        <ecNumber evidence="3">2.4.2.4</ecNumber>
    </recommendedName>
</protein>
<dbReference type="NCBIfam" id="TIGR02643">
    <property type="entry name" value="T_phosphoryl"/>
    <property type="match status" value="1"/>
</dbReference>
<gene>
    <name evidence="8" type="ordered locus">Daes_1838</name>
</gene>
<dbReference type="PANTHER" id="PTHR10515">
    <property type="entry name" value="THYMIDINE PHOSPHORYLASE"/>
    <property type="match status" value="1"/>
</dbReference>
<accession>E6VZ74</accession>
<dbReference type="UniPathway" id="UPA00578">
    <property type="reaction ID" value="UER00638"/>
</dbReference>
<dbReference type="GO" id="GO:0004645">
    <property type="term" value="F:1,4-alpha-oligoglucan phosphorylase activity"/>
    <property type="evidence" value="ECO:0007669"/>
    <property type="project" value="InterPro"/>
</dbReference>
<dbReference type="HAMAP" id="MF_01628">
    <property type="entry name" value="Thymid_phosp"/>
    <property type="match status" value="1"/>
</dbReference>
<dbReference type="GO" id="GO:0009032">
    <property type="term" value="F:thymidine phosphorylase activity"/>
    <property type="evidence" value="ECO:0007669"/>
    <property type="project" value="UniProtKB-EC"/>
</dbReference>
<keyword evidence="9" id="KW-1185">Reference proteome</keyword>
<dbReference type="InterPro" id="IPR017872">
    <property type="entry name" value="Pyrmidine_PPase_CS"/>
</dbReference>
<dbReference type="InterPro" id="IPR036566">
    <property type="entry name" value="PYNP-like_C_sf"/>
</dbReference>
<comment type="catalytic activity">
    <reaction evidence="6">
        <text>thymidine + phosphate = 2-deoxy-alpha-D-ribose 1-phosphate + thymine</text>
        <dbReference type="Rhea" id="RHEA:16037"/>
        <dbReference type="ChEBI" id="CHEBI:17748"/>
        <dbReference type="ChEBI" id="CHEBI:17821"/>
        <dbReference type="ChEBI" id="CHEBI:43474"/>
        <dbReference type="ChEBI" id="CHEBI:57259"/>
        <dbReference type="EC" id="2.4.2.4"/>
    </reaction>
</comment>
<comment type="subunit">
    <text evidence="2">Homodimer.</text>
</comment>
<dbReference type="Proteomes" id="UP000002191">
    <property type="component" value="Chromosome"/>
</dbReference>
<evidence type="ECO:0000256" key="3">
    <source>
        <dbReference type="ARBA" id="ARBA00011892"/>
    </source>
</evidence>
<dbReference type="InterPro" id="IPR036320">
    <property type="entry name" value="Glycosyl_Trfase_fam3_N_dom_sf"/>
</dbReference>
<evidence type="ECO:0000256" key="5">
    <source>
        <dbReference type="ARBA" id="ARBA00022679"/>
    </source>
</evidence>
<dbReference type="EC" id="2.4.2.4" evidence="3"/>
<dbReference type="STRING" id="643562.Daes_1838"/>
<dbReference type="OrthoDB" id="9763887at2"/>
<dbReference type="GO" id="GO:0006206">
    <property type="term" value="P:pyrimidine nucleobase metabolic process"/>
    <property type="evidence" value="ECO:0007669"/>
    <property type="project" value="InterPro"/>
</dbReference>
<dbReference type="KEGG" id="das:Daes_1838"/>
<dbReference type="Pfam" id="PF02885">
    <property type="entry name" value="Glycos_trans_3N"/>
    <property type="match status" value="1"/>
</dbReference>
<dbReference type="AlphaFoldDB" id="E6VZ74"/>
<organism evidence="8 9">
    <name type="scientific">Pseudodesulfovibrio aespoeensis (strain ATCC 700646 / DSM 10631 / Aspo-2)</name>
    <name type="common">Desulfovibrio aespoeensis</name>
    <dbReference type="NCBI Taxonomy" id="643562"/>
    <lineage>
        <taxon>Bacteria</taxon>
        <taxon>Pseudomonadati</taxon>
        <taxon>Thermodesulfobacteriota</taxon>
        <taxon>Desulfovibrionia</taxon>
        <taxon>Desulfovibrionales</taxon>
        <taxon>Desulfovibrionaceae</taxon>
    </lineage>
</organism>
<evidence type="ECO:0000259" key="7">
    <source>
        <dbReference type="SMART" id="SM00941"/>
    </source>
</evidence>
<dbReference type="InterPro" id="IPR000312">
    <property type="entry name" value="Glycosyl_Trfase_fam3"/>
</dbReference>
<dbReference type="PROSITE" id="PS00647">
    <property type="entry name" value="THYMID_PHOSPHORYLASE"/>
    <property type="match status" value="1"/>
</dbReference>
<dbReference type="eggNOG" id="COG0213">
    <property type="taxonomic scope" value="Bacteria"/>
</dbReference>